<dbReference type="InterPro" id="IPR005158">
    <property type="entry name" value="BTAD"/>
</dbReference>
<gene>
    <name evidence="2" type="ORF">MNBD_CHLOROFLEXI01-3341</name>
</gene>
<evidence type="ECO:0000313" key="2">
    <source>
        <dbReference type="EMBL" id="VAW42170.1"/>
    </source>
</evidence>
<dbReference type="GO" id="GO:0003677">
    <property type="term" value="F:DNA binding"/>
    <property type="evidence" value="ECO:0007669"/>
    <property type="project" value="InterPro"/>
</dbReference>
<sequence length="346" mass="40735">MEKLHVLLFGKLSIASTDTNRPTVINNYKVQELLCFLLLNQRKPFSREYLATLLWPENGSFQAKKYLRKTLWQFQTGLQKLGFPDGQTILNIDAEWCQINQSGPLWCDVTAFEQAFAITRDTLDSQLTPEKAQQLQEAVNLYQGDLLEGWYQDWCLLERERLQRIYLLILDKLINYCARHERYELGVFYGQKSLRCDPARERTHRRLMKMHYLCSNRTEAVRQFRQCRQILQQELNVQPTERTHLLLEHIKTDRLPKPLPRKSQWQSSEKLPSNSFAELPDILQRLEHASQQLATIQNQMKQDIEAVKQHWRHSKINGTVEETVEETVGETAVLYTVPITQQKPKI</sequence>
<dbReference type="SMART" id="SM01043">
    <property type="entry name" value="BTAD"/>
    <property type="match status" value="1"/>
</dbReference>
<evidence type="ECO:0000259" key="1">
    <source>
        <dbReference type="SMART" id="SM01043"/>
    </source>
</evidence>
<dbReference type="GO" id="GO:0006355">
    <property type="term" value="P:regulation of DNA-templated transcription"/>
    <property type="evidence" value="ECO:0007669"/>
    <property type="project" value="InterPro"/>
</dbReference>
<feature type="domain" description="Bacterial transcriptional activator" evidence="1">
    <location>
        <begin position="107"/>
        <end position="251"/>
    </location>
</feature>
<dbReference type="InterPro" id="IPR051677">
    <property type="entry name" value="AfsR-DnrI-RedD_regulator"/>
</dbReference>
<reference evidence="2" key="1">
    <citation type="submission" date="2018-06" db="EMBL/GenBank/DDBJ databases">
        <authorList>
            <person name="Zhirakovskaya E."/>
        </authorList>
    </citation>
    <scope>NUCLEOTIDE SEQUENCE</scope>
</reference>
<dbReference type="PANTHER" id="PTHR35807">
    <property type="entry name" value="TRANSCRIPTIONAL REGULATOR REDD-RELATED"/>
    <property type="match status" value="1"/>
</dbReference>
<proteinExistence type="predicted"/>
<accession>A0A3B0VNV5</accession>
<organism evidence="2">
    <name type="scientific">hydrothermal vent metagenome</name>
    <dbReference type="NCBI Taxonomy" id="652676"/>
    <lineage>
        <taxon>unclassified sequences</taxon>
        <taxon>metagenomes</taxon>
        <taxon>ecological metagenomes</taxon>
    </lineage>
</organism>
<dbReference type="Gene3D" id="1.25.40.10">
    <property type="entry name" value="Tetratricopeptide repeat domain"/>
    <property type="match status" value="1"/>
</dbReference>
<name>A0A3B0VNV5_9ZZZZ</name>
<protein>
    <recommendedName>
        <fullName evidence="1">Bacterial transcriptional activator domain-containing protein</fullName>
    </recommendedName>
</protein>
<dbReference type="InterPro" id="IPR036388">
    <property type="entry name" value="WH-like_DNA-bd_sf"/>
</dbReference>
<dbReference type="SUPFAM" id="SSF48452">
    <property type="entry name" value="TPR-like"/>
    <property type="match status" value="1"/>
</dbReference>
<dbReference type="Gene3D" id="1.10.10.10">
    <property type="entry name" value="Winged helix-like DNA-binding domain superfamily/Winged helix DNA-binding domain"/>
    <property type="match status" value="1"/>
</dbReference>
<dbReference type="AlphaFoldDB" id="A0A3B0VNV5"/>
<dbReference type="Pfam" id="PF03704">
    <property type="entry name" value="BTAD"/>
    <property type="match status" value="1"/>
</dbReference>
<dbReference type="SUPFAM" id="SSF46894">
    <property type="entry name" value="C-terminal effector domain of the bipartite response regulators"/>
    <property type="match status" value="1"/>
</dbReference>
<dbReference type="InterPro" id="IPR011990">
    <property type="entry name" value="TPR-like_helical_dom_sf"/>
</dbReference>
<dbReference type="EMBL" id="UOEU01000897">
    <property type="protein sequence ID" value="VAW42170.1"/>
    <property type="molecule type" value="Genomic_DNA"/>
</dbReference>
<dbReference type="InterPro" id="IPR016032">
    <property type="entry name" value="Sig_transdc_resp-reg_C-effctor"/>
</dbReference>